<dbReference type="PANTHER" id="PTHR20923:SF1">
    <property type="entry name" value="G PATCH DOMAIN AND ANKYRIN REPEAT-CONTAINING PROTEIN 1"/>
    <property type="match status" value="1"/>
</dbReference>
<feature type="region of interest" description="Disordered" evidence="1">
    <location>
        <begin position="142"/>
        <end position="329"/>
    </location>
</feature>
<evidence type="ECO:0000256" key="1">
    <source>
        <dbReference type="SAM" id="MobiDB-lite"/>
    </source>
</evidence>
<feature type="compositionally biased region" description="Polar residues" evidence="1">
    <location>
        <begin position="537"/>
        <end position="547"/>
    </location>
</feature>
<reference evidence="3" key="2">
    <citation type="submission" date="2013-12" db="EMBL/GenBank/DDBJ databases">
        <title>Evolution of pathogenesis and genome organization in the Tremellales.</title>
        <authorList>
            <person name="Cuomo C."/>
            <person name="Litvintseva A."/>
            <person name="Heitman J."/>
            <person name="Chen Y."/>
            <person name="Sun S."/>
            <person name="Springer D."/>
            <person name="Dromer F."/>
            <person name="Young S."/>
            <person name="Zeng Q."/>
            <person name="Chapman S."/>
            <person name="Gujja S."/>
            <person name="Saif S."/>
            <person name="Birren B."/>
        </authorList>
    </citation>
    <scope>NUCLEOTIDE SEQUENCE [LARGE SCALE GENOMIC DNA]</scope>
    <source>
        <strain evidence="3">BCC8398</strain>
    </source>
</reference>
<sequence>MSCQMRGVAGGIDVGRRNTDEGGDDAPPPRRHRAGLGLPPAVIIRSAPGPSTAQPRLYDQADVDSPYPHVIANAEAGPGPSSRLYEPPQNYWIPRETVWREWNTNPALHGPSRVKVPPTFVASSNVYDELGRTVDDGVGVVVDQGIGNGKGKEGDESGQKDDGEGVRGWYLSLSMDRSGSGETTLRDGIGDTSGASVGLRRKGAAQRSTGAKDAAGSSGSSSGGPRSAPVADVIDLTGDGDDDEDPSEVQASEYAQGRVQMTDNPASTCDEEKDIDLLTYRSHPNSALANNNPSSQPNTRPTGQVSVPSTSSATPPAPAISNPVTHAHPPLRIHSNEWFIRRALLRQSLPSDSTPSGSSTRPDGTSRPKTKTYSSIGDMLNMPASFASKKRVFEPQYALGPDNKGYSLLKDKLGWEGGGLGRPVGWGDNETPSSRLQQETAQDSEFAQESLGNPDEAEVRTLDGAVALSEPKEMDPNGHAVVDLTISVSDGDTDSDSNINDQDQDPDPSKYGPGRTTPISTTLKLDRLGLGHRRSRPNPNHSVSSGSKAKKITHSHQDIQDAQKRAKYGTGRGHGTGLELGKKGKIKWKERDKREREDRRRLAAALNA</sequence>
<feature type="compositionally biased region" description="Basic and acidic residues" evidence="1">
    <location>
        <begin position="587"/>
        <end position="601"/>
    </location>
</feature>
<feature type="compositionally biased region" description="Low complexity" evidence="1">
    <location>
        <begin position="284"/>
        <end position="298"/>
    </location>
</feature>
<evidence type="ECO:0000313" key="2">
    <source>
        <dbReference type="EMBL" id="OCF38122.1"/>
    </source>
</evidence>
<dbReference type="InterPro" id="IPR039146">
    <property type="entry name" value="GPANK1"/>
</dbReference>
<dbReference type="AlphaFoldDB" id="A0A1B9H4C4"/>
<dbReference type="PANTHER" id="PTHR20923">
    <property type="entry name" value="BAT4 PROTEIN-RELATED"/>
    <property type="match status" value="1"/>
</dbReference>
<feature type="compositionally biased region" description="Basic and acidic residues" evidence="1">
    <location>
        <begin position="555"/>
        <end position="564"/>
    </location>
</feature>
<name>A0A1B9H4C4_9TREE</name>
<feature type="region of interest" description="Disordered" evidence="1">
    <location>
        <begin position="349"/>
        <end position="377"/>
    </location>
</feature>
<protein>
    <submittedName>
        <fullName evidence="2">Uncharacterized protein</fullName>
    </submittedName>
</protein>
<dbReference type="Proteomes" id="UP000092666">
    <property type="component" value="Unassembled WGS sequence"/>
</dbReference>
<feature type="region of interest" description="Disordered" evidence="1">
    <location>
        <begin position="1"/>
        <end position="36"/>
    </location>
</feature>
<reference evidence="2 3" key="1">
    <citation type="submission" date="2013-07" db="EMBL/GenBank/DDBJ databases">
        <title>The Genome Sequence of Cryptococcus heveanensis BCC8398.</title>
        <authorList>
            <consortium name="The Broad Institute Genome Sequencing Platform"/>
            <person name="Cuomo C."/>
            <person name="Litvintseva A."/>
            <person name="Chen Y."/>
            <person name="Heitman J."/>
            <person name="Sun S."/>
            <person name="Springer D."/>
            <person name="Dromer F."/>
            <person name="Young S.K."/>
            <person name="Zeng Q."/>
            <person name="Gargeya S."/>
            <person name="Fitzgerald M."/>
            <person name="Abouelleil A."/>
            <person name="Alvarado L."/>
            <person name="Berlin A.M."/>
            <person name="Chapman S.B."/>
            <person name="Dewar J."/>
            <person name="Goldberg J."/>
            <person name="Griggs A."/>
            <person name="Gujja S."/>
            <person name="Hansen M."/>
            <person name="Howarth C."/>
            <person name="Imamovic A."/>
            <person name="Larimer J."/>
            <person name="McCowan C."/>
            <person name="Murphy C."/>
            <person name="Pearson M."/>
            <person name="Priest M."/>
            <person name="Roberts A."/>
            <person name="Saif S."/>
            <person name="Shea T."/>
            <person name="Sykes S."/>
            <person name="Wortman J."/>
            <person name="Nusbaum C."/>
            <person name="Birren B."/>
        </authorList>
    </citation>
    <scope>NUCLEOTIDE SEQUENCE [LARGE SCALE GENOMIC DNA]</scope>
    <source>
        <strain evidence="2 3">BCC8398</strain>
    </source>
</reference>
<gene>
    <name evidence="2" type="ORF">I316_00346</name>
</gene>
<accession>A0A1B9H4C4</accession>
<evidence type="ECO:0000313" key="3">
    <source>
        <dbReference type="Proteomes" id="UP000092666"/>
    </source>
</evidence>
<feature type="region of interest" description="Disordered" evidence="1">
    <location>
        <begin position="420"/>
        <end position="608"/>
    </location>
</feature>
<feature type="compositionally biased region" description="Polar residues" evidence="1">
    <location>
        <begin position="430"/>
        <end position="451"/>
    </location>
</feature>
<proteinExistence type="predicted"/>
<feature type="compositionally biased region" description="Acidic residues" evidence="1">
    <location>
        <begin position="238"/>
        <end position="247"/>
    </location>
</feature>
<dbReference type="EMBL" id="KI669492">
    <property type="protein sequence ID" value="OCF38122.1"/>
    <property type="molecule type" value="Genomic_DNA"/>
</dbReference>
<organism evidence="2 3">
    <name type="scientific">Kwoniella heveanensis BCC8398</name>
    <dbReference type="NCBI Taxonomy" id="1296120"/>
    <lineage>
        <taxon>Eukaryota</taxon>
        <taxon>Fungi</taxon>
        <taxon>Dikarya</taxon>
        <taxon>Basidiomycota</taxon>
        <taxon>Agaricomycotina</taxon>
        <taxon>Tremellomycetes</taxon>
        <taxon>Tremellales</taxon>
        <taxon>Cryptococcaceae</taxon>
        <taxon>Kwoniella</taxon>
    </lineage>
</organism>
<feature type="compositionally biased region" description="Low complexity" evidence="1">
    <location>
        <begin position="350"/>
        <end position="367"/>
    </location>
</feature>
<dbReference type="STRING" id="1296120.A0A1B9H4C4"/>
<feature type="compositionally biased region" description="Basic and acidic residues" evidence="1">
    <location>
        <begin position="150"/>
        <end position="165"/>
    </location>
</feature>
<keyword evidence="3" id="KW-1185">Reference proteome</keyword>
<dbReference type="OrthoDB" id="2538319at2759"/>
<feature type="compositionally biased region" description="Low complexity" evidence="1">
    <location>
        <begin position="305"/>
        <end position="314"/>
    </location>
</feature>
<feature type="compositionally biased region" description="Low complexity" evidence="1">
    <location>
        <begin position="208"/>
        <end position="237"/>
    </location>
</feature>